<evidence type="ECO:0000259" key="2">
    <source>
        <dbReference type="Pfam" id="PF24883"/>
    </source>
</evidence>
<keyword evidence="4" id="KW-1185">Reference proteome</keyword>
<feature type="domain" description="Nephrocystin 3-like N-terminal" evidence="2">
    <location>
        <begin position="23"/>
        <end position="75"/>
    </location>
</feature>
<dbReference type="STRING" id="94869.SAMN04488529_102151"/>
<dbReference type="InterPro" id="IPR056884">
    <property type="entry name" value="NPHP3-like_N"/>
</dbReference>
<dbReference type="SUPFAM" id="SSF52540">
    <property type="entry name" value="P-loop containing nucleoside triphosphate hydrolases"/>
    <property type="match status" value="1"/>
</dbReference>
<gene>
    <name evidence="3" type="ORF">SAMN04488529_102151</name>
</gene>
<dbReference type="OrthoDB" id="9781752at2"/>
<evidence type="ECO:0000313" key="3">
    <source>
        <dbReference type="EMBL" id="SDP10848.1"/>
    </source>
</evidence>
<dbReference type="RefSeq" id="WP_089966850.1">
    <property type="nucleotide sequence ID" value="NZ_FNJM01000002.1"/>
</dbReference>
<sequence length="360" mass="40569">MAYLKERHLFPGGNTSKGFYSFYKYILSQEDGNRILCMKGSPGSGKSYFMKKIGAHFAAKGYTIEYHHCSSDNNSLDAVVIKELKLAILDGTAPHMVDPIHPGAVDEVLNMGEALDMDALFLNKKEIMEVQKKISKTFERAYRYFAAAKDIHDDWSSLNAESISTDKISTVTESLKEEIFHTQKSGYGADRHLFATAFTPNGIVTFAEDLVFGFENKFILNGGPGFGKTEIFKKIGSTAQRKGYFVEYMHDPLIPERIEHLLIPELSTCVLTTNEISQTSFTGKVYNIEDFCKADVIAANKEEVAYCSKIFYDLIEKGLSLITDAHTIHDELETFYISAMNFDVANDIFDKVVKKFEKFE</sequence>
<name>A0A1H0Q2G8_9CLOT</name>
<dbReference type="InterPro" id="IPR027417">
    <property type="entry name" value="P-loop_NTPase"/>
</dbReference>
<dbReference type="Pfam" id="PF24883">
    <property type="entry name" value="NPHP3_N"/>
    <property type="match status" value="1"/>
</dbReference>
<proteinExistence type="predicted"/>
<accession>A0A1H0Q2G8</accession>
<reference evidence="3 4" key="1">
    <citation type="submission" date="2016-10" db="EMBL/GenBank/DDBJ databases">
        <authorList>
            <person name="de Groot N.N."/>
        </authorList>
    </citation>
    <scope>NUCLEOTIDE SEQUENCE [LARGE SCALE GENOMIC DNA]</scope>
    <source>
        <strain evidence="3 4">DSM 12272</strain>
    </source>
</reference>
<dbReference type="AlphaFoldDB" id="A0A1H0Q2G8"/>
<dbReference type="Proteomes" id="UP000198597">
    <property type="component" value="Unassembled WGS sequence"/>
</dbReference>
<evidence type="ECO:0000256" key="1">
    <source>
        <dbReference type="ARBA" id="ARBA00022737"/>
    </source>
</evidence>
<keyword evidence="1" id="KW-0677">Repeat</keyword>
<dbReference type="EMBL" id="FNJM01000002">
    <property type="protein sequence ID" value="SDP10848.1"/>
    <property type="molecule type" value="Genomic_DNA"/>
</dbReference>
<protein>
    <recommendedName>
        <fullName evidence="2">Nephrocystin 3-like N-terminal domain-containing protein</fullName>
    </recommendedName>
</protein>
<organism evidence="3 4">
    <name type="scientific">Clostridium gasigenes</name>
    <dbReference type="NCBI Taxonomy" id="94869"/>
    <lineage>
        <taxon>Bacteria</taxon>
        <taxon>Bacillati</taxon>
        <taxon>Bacillota</taxon>
        <taxon>Clostridia</taxon>
        <taxon>Eubacteriales</taxon>
        <taxon>Clostridiaceae</taxon>
        <taxon>Clostridium</taxon>
    </lineage>
</organism>
<evidence type="ECO:0000313" key="4">
    <source>
        <dbReference type="Proteomes" id="UP000198597"/>
    </source>
</evidence>